<evidence type="ECO:0000256" key="3">
    <source>
        <dbReference type="PROSITE-ProRule" id="PRU00023"/>
    </source>
</evidence>
<feature type="repeat" description="ANK" evidence="3">
    <location>
        <begin position="62"/>
        <end position="94"/>
    </location>
</feature>
<accession>A0A2P4YLB9</accession>
<feature type="repeat" description="ANK" evidence="3">
    <location>
        <begin position="330"/>
        <end position="351"/>
    </location>
</feature>
<evidence type="ECO:0000313" key="5">
    <source>
        <dbReference type="Proteomes" id="UP000237271"/>
    </source>
</evidence>
<dbReference type="EMBL" id="NCKW01001979">
    <property type="protein sequence ID" value="POM78529.1"/>
    <property type="molecule type" value="Genomic_DNA"/>
</dbReference>
<dbReference type="InterPro" id="IPR036770">
    <property type="entry name" value="Ankyrin_rpt-contain_sf"/>
</dbReference>
<reference evidence="4 5" key="1">
    <citation type="journal article" date="2017" name="Genome Biol. Evol.">
        <title>Phytophthora megakarya and P. palmivora, closely related causal agents of cacao black pod rot, underwent increases in genome sizes and gene numbers by different mechanisms.</title>
        <authorList>
            <person name="Ali S.S."/>
            <person name="Shao J."/>
            <person name="Lary D.J."/>
            <person name="Kronmiller B."/>
            <person name="Shen D."/>
            <person name="Strem M.D."/>
            <person name="Amoako-Attah I."/>
            <person name="Akrofi A.Y."/>
            <person name="Begoude B.A."/>
            <person name="Ten Hoopen G.M."/>
            <person name="Coulibaly K."/>
            <person name="Kebe B.I."/>
            <person name="Melnick R.L."/>
            <person name="Guiltinan M.J."/>
            <person name="Tyler B.M."/>
            <person name="Meinhardt L.W."/>
            <person name="Bailey B.A."/>
        </authorList>
    </citation>
    <scope>NUCLEOTIDE SEQUENCE [LARGE SCALE GENOMIC DNA]</scope>
    <source>
        <strain evidence="5">sbr112.9</strain>
    </source>
</reference>
<dbReference type="PANTHER" id="PTHR24161:SF85">
    <property type="entry name" value="PALMITOYLTRANSFERASE HIP14"/>
    <property type="match status" value="1"/>
</dbReference>
<dbReference type="Pfam" id="PF12796">
    <property type="entry name" value="Ank_2"/>
    <property type="match status" value="1"/>
</dbReference>
<keyword evidence="1" id="KW-0677">Repeat</keyword>
<evidence type="ECO:0000313" key="4">
    <source>
        <dbReference type="EMBL" id="POM78529.1"/>
    </source>
</evidence>
<keyword evidence="5" id="KW-1185">Reference proteome</keyword>
<dbReference type="Pfam" id="PF00023">
    <property type="entry name" value="Ank"/>
    <property type="match status" value="2"/>
</dbReference>
<sequence length="564" mass="62356">MEQVHMAWLTAGVTGDAETMKHLLAQYPQWLNLERVYTTSYSFSTPTHNRFCSWEYFHLPTIGASALLTAAWDGCIDIVELLLKAGQDPNTYDDGGLTSMMVTILRYNVVVMRCVFRNGEAIRRNLVVDCHEEEHQLLQRVLGVVTLLLRFGADVNAQNQEGHTALHYAGNGDALNVAKVLLDAGADINVQDENGKTPLHHCIREGSLLVANLLVSRGAQIDCEDMNGETPLTLALHRGNMLQIILNQHHLVATAARRDFATSVLLSAVENEVEEVVRLLIEGGYSAVTVSNNHGETPVHLAIVKRNSQLMETLIGLDPTRGILTAGTLAGDTPVHYAARYGSDHVVERLLHYLSIEFGDLQVLNDATNPLNAVNNENSTCLYLAGTRTVSLGHHQEERDTIVQVLVHHGAHLFLHDDIFHSGSSEQVIFHEPVGRGFALWAQEATEFEIEDGDDGDDIIEARSRDVLLTDFCVEWVAALASLPSSWSVGETNWPDFAAVLHVVVSAGYTLDLLPLLLVLPVHRLSLAALLDRLDRFARFPHPHMMLVQLHVELSRILLNVTDT</sequence>
<dbReference type="SUPFAM" id="SSF48403">
    <property type="entry name" value="Ankyrin repeat"/>
    <property type="match status" value="1"/>
</dbReference>
<dbReference type="PROSITE" id="PS50088">
    <property type="entry name" value="ANK_REPEAT"/>
    <property type="match status" value="4"/>
</dbReference>
<dbReference type="SMART" id="SM00248">
    <property type="entry name" value="ANK"/>
    <property type="match status" value="7"/>
</dbReference>
<keyword evidence="2 3" id="KW-0040">ANK repeat</keyword>
<dbReference type="InterPro" id="IPR002110">
    <property type="entry name" value="Ankyrin_rpt"/>
</dbReference>
<organism evidence="4 5">
    <name type="scientific">Phytophthora palmivora</name>
    <dbReference type="NCBI Taxonomy" id="4796"/>
    <lineage>
        <taxon>Eukaryota</taxon>
        <taxon>Sar</taxon>
        <taxon>Stramenopiles</taxon>
        <taxon>Oomycota</taxon>
        <taxon>Peronosporomycetes</taxon>
        <taxon>Peronosporales</taxon>
        <taxon>Peronosporaceae</taxon>
        <taxon>Phytophthora</taxon>
    </lineage>
</organism>
<proteinExistence type="predicted"/>
<comment type="caution">
    <text evidence="4">The sequence shown here is derived from an EMBL/GenBank/DDBJ whole genome shotgun (WGS) entry which is preliminary data.</text>
</comment>
<protein>
    <submittedName>
        <fullName evidence="4">Uncharacterized protein</fullName>
    </submittedName>
</protein>
<dbReference type="Gene3D" id="1.25.40.20">
    <property type="entry name" value="Ankyrin repeat-containing domain"/>
    <property type="match status" value="4"/>
</dbReference>
<feature type="repeat" description="ANK" evidence="3">
    <location>
        <begin position="194"/>
        <end position="226"/>
    </location>
</feature>
<dbReference type="Proteomes" id="UP000237271">
    <property type="component" value="Unassembled WGS sequence"/>
</dbReference>
<feature type="repeat" description="ANK" evidence="3">
    <location>
        <begin position="161"/>
        <end position="193"/>
    </location>
</feature>
<gene>
    <name evidence="4" type="ORF">PHPALM_3931</name>
</gene>
<dbReference type="AlphaFoldDB" id="A0A2P4YLB9"/>
<dbReference type="PANTHER" id="PTHR24161">
    <property type="entry name" value="ANK_REP_REGION DOMAIN-CONTAINING PROTEIN-RELATED"/>
    <property type="match status" value="1"/>
</dbReference>
<evidence type="ECO:0000256" key="1">
    <source>
        <dbReference type="ARBA" id="ARBA00022737"/>
    </source>
</evidence>
<dbReference type="OrthoDB" id="539213at2759"/>
<name>A0A2P4YLB9_9STRA</name>
<dbReference type="PROSITE" id="PS50297">
    <property type="entry name" value="ANK_REP_REGION"/>
    <property type="match status" value="4"/>
</dbReference>
<evidence type="ECO:0000256" key="2">
    <source>
        <dbReference type="ARBA" id="ARBA00023043"/>
    </source>
</evidence>